<evidence type="ECO:0000256" key="1">
    <source>
        <dbReference type="SAM" id="MobiDB-lite"/>
    </source>
</evidence>
<name>A0ABS7TN36_9BACT</name>
<sequence>MTDETWEIKPLGKDYATTEEVMDAGGVERGAIYEWMREGLLPKPRSTLGRGIIAKWPMIALDLAKFVRSQRDLAFGLPEIRPRIVAAFGEKILDVLAKPRGPRTRGGEKSTTPAKKAAKKAAKATAKTSAKKGAKKGAKKKAAQKATKKR</sequence>
<organism evidence="2 3">
    <name type="scientific">Nannocystis pusilla</name>
    <dbReference type="NCBI Taxonomy" id="889268"/>
    <lineage>
        <taxon>Bacteria</taxon>
        <taxon>Pseudomonadati</taxon>
        <taxon>Myxococcota</taxon>
        <taxon>Polyangia</taxon>
        <taxon>Nannocystales</taxon>
        <taxon>Nannocystaceae</taxon>
        <taxon>Nannocystis</taxon>
    </lineage>
</organism>
<accession>A0ABS7TN36</accession>
<gene>
    <name evidence="2" type="ORF">K7C98_10245</name>
</gene>
<dbReference type="Proteomes" id="UP001139031">
    <property type="component" value="Unassembled WGS sequence"/>
</dbReference>
<dbReference type="RefSeq" id="WP_224191417.1">
    <property type="nucleotide sequence ID" value="NZ_JAIRAU010000008.1"/>
</dbReference>
<keyword evidence="3" id="KW-1185">Reference proteome</keyword>
<proteinExistence type="predicted"/>
<evidence type="ECO:0000313" key="3">
    <source>
        <dbReference type="Proteomes" id="UP001139031"/>
    </source>
</evidence>
<protein>
    <recommendedName>
        <fullName evidence="4">Helix-turn-helix domain-containing protein</fullName>
    </recommendedName>
</protein>
<evidence type="ECO:0000313" key="2">
    <source>
        <dbReference type="EMBL" id="MBZ5709642.1"/>
    </source>
</evidence>
<comment type="caution">
    <text evidence="2">The sequence shown here is derived from an EMBL/GenBank/DDBJ whole genome shotgun (WGS) entry which is preliminary data.</text>
</comment>
<evidence type="ECO:0008006" key="4">
    <source>
        <dbReference type="Google" id="ProtNLM"/>
    </source>
</evidence>
<feature type="compositionally biased region" description="Basic residues" evidence="1">
    <location>
        <begin position="129"/>
        <end position="150"/>
    </location>
</feature>
<feature type="region of interest" description="Disordered" evidence="1">
    <location>
        <begin position="97"/>
        <end position="150"/>
    </location>
</feature>
<reference evidence="2" key="1">
    <citation type="submission" date="2021-08" db="EMBL/GenBank/DDBJ databases">
        <authorList>
            <person name="Stevens D.C."/>
        </authorList>
    </citation>
    <scope>NUCLEOTIDE SEQUENCE</scope>
    <source>
        <strain evidence="2">DSM 53165</strain>
    </source>
</reference>
<dbReference type="EMBL" id="JAIRAU010000008">
    <property type="protein sequence ID" value="MBZ5709642.1"/>
    <property type="molecule type" value="Genomic_DNA"/>
</dbReference>